<reference evidence="2 3" key="2">
    <citation type="journal article" date="2023" name="ChemBioChem">
        <title>Acyltransferase Domain Exchange between Two Independent Type I Polyketide Synthases in the Same Producer Strain of Macrolide Antibiotics.</title>
        <authorList>
            <person name="Kudo F."/>
            <person name="Kishikawa K."/>
            <person name="Tsuboi K."/>
            <person name="Kido T."/>
            <person name="Usui T."/>
            <person name="Hashimoto J."/>
            <person name="Shin-Ya K."/>
            <person name="Miyanaga A."/>
            <person name="Eguchi T."/>
        </authorList>
    </citation>
    <scope>NUCLEOTIDE SEQUENCE [LARGE SCALE GENOMIC DNA]</scope>
    <source>
        <strain evidence="2 3">A-8890</strain>
    </source>
</reference>
<evidence type="ECO:0000256" key="1">
    <source>
        <dbReference type="SAM" id="MobiDB-lite"/>
    </source>
</evidence>
<gene>
    <name evidence="2" type="ORF">SGFS_001690</name>
</gene>
<dbReference type="Proteomes" id="UP001321542">
    <property type="component" value="Chromosome"/>
</dbReference>
<protein>
    <submittedName>
        <fullName evidence="2">Uncharacterized protein</fullName>
    </submittedName>
</protein>
<dbReference type="EMBL" id="AP018448">
    <property type="protein sequence ID" value="BBC28878.1"/>
    <property type="molecule type" value="Genomic_DNA"/>
</dbReference>
<feature type="region of interest" description="Disordered" evidence="1">
    <location>
        <begin position="131"/>
        <end position="160"/>
    </location>
</feature>
<organism evidence="2 3">
    <name type="scientific">Streptomyces graminofaciens</name>
    <dbReference type="NCBI Taxonomy" id="68212"/>
    <lineage>
        <taxon>Bacteria</taxon>
        <taxon>Bacillati</taxon>
        <taxon>Actinomycetota</taxon>
        <taxon>Actinomycetes</taxon>
        <taxon>Kitasatosporales</taxon>
        <taxon>Streptomycetaceae</taxon>
        <taxon>Streptomyces</taxon>
    </lineage>
</organism>
<evidence type="ECO:0000313" key="3">
    <source>
        <dbReference type="Proteomes" id="UP001321542"/>
    </source>
</evidence>
<feature type="compositionally biased region" description="Polar residues" evidence="1">
    <location>
        <begin position="143"/>
        <end position="160"/>
    </location>
</feature>
<dbReference type="RefSeq" id="WP_286246818.1">
    <property type="nucleotide sequence ID" value="NZ_AP018448.1"/>
</dbReference>
<accession>A0ABM7EZP6</accession>
<reference evidence="2 3" key="1">
    <citation type="journal article" date="2010" name="ChemBioChem">
        <title>Cloning and characterization of the biosynthetic gene cluster of 16-membered macrolide antibiotic FD-891: involvement of a dual functional cytochrome P450 monooxygenase catalyzing epoxidation and hydroxylation.</title>
        <authorList>
            <person name="Kudo F."/>
            <person name="Motegi A."/>
            <person name="Mizoue K."/>
            <person name="Eguchi T."/>
        </authorList>
    </citation>
    <scope>NUCLEOTIDE SEQUENCE [LARGE SCALE GENOMIC DNA]</scope>
    <source>
        <strain evidence="2 3">A-8890</strain>
    </source>
</reference>
<evidence type="ECO:0000313" key="2">
    <source>
        <dbReference type="EMBL" id="BBC28878.1"/>
    </source>
</evidence>
<proteinExistence type="predicted"/>
<sequence length="160" mass="16922">MYNVSTGATACHSTFRAAVVDATNGKVTNASPVARTALSDTSFLKRLEGPMPATEATAAAVDYVLSIEYDIANLSPSGGTLTITAGGPCVADGQRDFTVNDVRDAWPSWNDRISSFQGFNTCDVNHYEHQVRNGGDTTGPKRSMTTMGDMSNKTTGLTFG</sequence>
<keyword evidence="3" id="KW-1185">Reference proteome</keyword>
<name>A0ABM7EZP6_9ACTN</name>